<evidence type="ECO:0000313" key="2">
    <source>
        <dbReference type="Proteomes" id="UP000798662"/>
    </source>
</evidence>
<dbReference type="Proteomes" id="UP000798662">
    <property type="component" value="Chromosome 2"/>
</dbReference>
<dbReference type="EMBL" id="CM020619">
    <property type="protein sequence ID" value="KAK1866507.1"/>
    <property type="molecule type" value="Genomic_DNA"/>
</dbReference>
<accession>A0ACC3C8J8</accession>
<proteinExistence type="predicted"/>
<organism evidence="1 2">
    <name type="scientific">Pyropia yezoensis</name>
    <name type="common">Susabi-nori</name>
    <name type="synonym">Porphyra yezoensis</name>
    <dbReference type="NCBI Taxonomy" id="2788"/>
    <lineage>
        <taxon>Eukaryota</taxon>
        <taxon>Rhodophyta</taxon>
        <taxon>Bangiophyceae</taxon>
        <taxon>Bangiales</taxon>
        <taxon>Bangiaceae</taxon>
        <taxon>Pyropia</taxon>
    </lineage>
</organism>
<evidence type="ECO:0000313" key="1">
    <source>
        <dbReference type="EMBL" id="KAK1866507.1"/>
    </source>
</evidence>
<sequence>MATSTRLLHLPSISPRQLARYFARTTLHHPTSMRATPPTSVMRLPPPPSPAAVAAGEPGVGTFLYPAAAEVKTAAFATGTLLETVTPLHGVRVQTARALASGRPAGHIRSLSSWRTSLFGVPPAAVTLAGRRRVSAPLVQGAGRGARTGVSGGGLSSHGTFRARPLASVAADGTSPVGEMEDSDDEMPQARSAGGAGIYLNAGPLRSGVGGRVRRGMSTAMSTATTAAAPPVEEGGAYAGQIFCNRNLNMAKITAVGFDMDYTLSQYNSEVFEMLSFQGALNNLVTRLGYPEALLERKDSYDHHYFIRGLVVDKVRGNIIKMDRHKYVKVALHGFRALSKAERETVYDPTESAWNSFAEPNYAVLDTIFSIPDAYLFALLIDYKDAHPGEITQSNIQIYTDVRRSVDLCHRDGWIKEQVAADPSRFIHVDPNLVPMLQRLRRSGRKMFLLTNSLWDYTEVVMTFLYNASEAGRDGGDWKDLFDVIICGSCKPGFLIDKRLSLYRVDVASGQLVNTEGIIYETADEYLAGGKVFQGGNWTHLHQLLNIKTGSQLLYVGDHMYSDILRSKRQLGWRTMLVIPELAHEINVLASNTTQLARIDSLRHQQDMLDDSFECLRGELDRQDNLKTLGATDGSASNGDSGARDSEAPAWNRSDAVKELERLRSELTTVKAAIAKDTEAYHEAFHPVWGQLFKTGLQNSTFAKQVESYACLYTASASNLLQPNRYWRCWPDHLPHDWKFGRQETPAAMGSPKAGGEDGVASAVDL</sequence>
<reference evidence="1" key="1">
    <citation type="submission" date="2019-11" db="EMBL/GenBank/DDBJ databases">
        <title>Nori genome reveals adaptations in red seaweeds to the harsh intertidal environment.</title>
        <authorList>
            <person name="Wang D."/>
            <person name="Mao Y."/>
        </authorList>
    </citation>
    <scope>NUCLEOTIDE SEQUENCE</scope>
    <source>
        <tissue evidence="1">Gametophyte</tissue>
    </source>
</reference>
<gene>
    <name evidence="1" type="ORF">I4F81_009025</name>
</gene>
<protein>
    <submittedName>
        <fullName evidence="1">Uncharacterized protein</fullName>
    </submittedName>
</protein>
<comment type="caution">
    <text evidence="1">The sequence shown here is derived from an EMBL/GenBank/DDBJ whole genome shotgun (WGS) entry which is preliminary data.</text>
</comment>
<keyword evidence="2" id="KW-1185">Reference proteome</keyword>
<name>A0ACC3C8J8_PYRYE</name>